<proteinExistence type="predicted"/>
<dbReference type="AlphaFoldDB" id="A0A7Z0DKM8"/>
<reference evidence="1 2" key="1">
    <citation type="submission" date="2020-07" db="EMBL/GenBank/DDBJ databases">
        <title>Sequencing the genomes of 1000 actinobacteria strains.</title>
        <authorList>
            <person name="Klenk H.-P."/>
        </authorList>
    </citation>
    <scope>NUCLEOTIDE SEQUENCE [LARGE SCALE GENOMIC DNA]</scope>
    <source>
        <strain evidence="1 2">DSM 26487</strain>
    </source>
</reference>
<comment type="caution">
    <text evidence="1">The sequence shown here is derived from an EMBL/GenBank/DDBJ whole genome shotgun (WGS) entry which is preliminary data.</text>
</comment>
<dbReference type="RefSeq" id="WP_179657597.1">
    <property type="nucleotide sequence ID" value="NZ_JACBZR010000001.1"/>
</dbReference>
<evidence type="ECO:0000313" key="1">
    <source>
        <dbReference type="EMBL" id="NYI77011.1"/>
    </source>
</evidence>
<sequence length="320" mass="36095">MADRATDGRVRHELELALRNGPFPAALHLAIEVRGLTLEEIRDWLGERGAHLSIATLSYWRRGRSRPERAASLIAVQLLEQLLELPPNALMALLGPRRLRGRWIGHVQGSMSPDILFADPRPEELLRAVGVPRENRLRRVSVQITVEINSERMVERILVRELVRAAADRVSHLAVLYFAEERPDQPPELTEVANARIGQIETDRSAGLVAAELILDRVLGLGEPALLEYEWRFAPGTLMVNYEHRFAEPVREYVLQTRFAPGVVPAHCHRYDRRTVTAPEGNHTELWIGGANSALLAETDVPSGIVGMRWSWSQQSCHRE</sequence>
<organism evidence="1 2">
    <name type="scientific">Nocardioides panzhihuensis</name>
    <dbReference type="NCBI Taxonomy" id="860243"/>
    <lineage>
        <taxon>Bacteria</taxon>
        <taxon>Bacillati</taxon>
        <taxon>Actinomycetota</taxon>
        <taxon>Actinomycetes</taxon>
        <taxon>Propionibacteriales</taxon>
        <taxon>Nocardioidaceae</taxon>
        <taxon>Nocardioides</taxon>
    </lineage>
</organism>
<name>A0A7Z0DKM8_9ACTN</name>
<keyword evidence="2" id="KW-1185">Reference proteome</keyword>
<dbReference type="Proteomes" id="UP000564496">
    <property type="component" value="Unassembled WGS sequence"/>
</dbReference>
<evidence type="ECO:0000313" key="2">
    <source>
        <dbReference type="Proteomes" id="UP000564496"/>
    </source>
</evidence>
<protein>
    <submittedName>
        <fullName evidence="1">Uncharacterized protein</fullName>
    </submittedName>
</protein>
<accession>A0A7Z0DKM8</accession>
<dbReference type="EMBL" id="JACBZR010000001">
    <property type="protein sequence ID" value="NYI77011.1"/>
    <property type="molecule type" value="Genomic_DNA"/>
</dbReference>
<gene>
    <name evidence="1" type="ORF">BJ988_001659</name>
</gene>